<proteinExistence type="predicted"/>
<name>A0A915L0G2_ROMCU</name>
<keyword evidence="1" id="KW-1185">Reference proteome</keyword>
<protein>
    <submittedName>
        <fullName evidence="2">Uncharacterized protein</fullName>
    </submittedName>
</protein>
<dbReference type="WBParaSite" id="nRc.2.0.1.t44200-RA">
    <property type="protein sequence ID" value="nRc.2.0.1.t44200-RA"/>
    <property type="gene ID" value="nRc.2.0.1.g44200"/>
</dbReference>
<dbReference type="Proteomes" id="UP000887565">
    <property type="component" value="Unplaced"/>
</dbReference>
<reference evidence="2" key="1">
    <citation type="submission" date="2022-11" db="UniProtKB">
        <authorList>
            <consortium name="WormBaseParasite"/>
        </authorList>
    </citation>
    <scope>IDENTIFICATION</scope>
</reference>
<sequence>MKMADLYLLIRRQYPLEKGGFRFFRLPIRERKCVYDIRRQYPHPLIDHICHPHRHADTADFNVVMVNSHLQEGICIRVPIYF</sequence>
<organism evidence="1 2">
    <name type="scientific">Romanomermis culicivorax</name>
    <name type="common">Nematode worm</name>
    <dbReference type="NCBI Taxonomy" id="13658"/>
    <lineage>
        <taxon>Eukaryota</taxon>
        <taxon>Metazoa</taxon>
        <taxon>Ecdysozoa</taxon>
        <taxon>Nematoda</taxon>
        <taxon>Enoplea</taxon>
        <taxon>Dorylaimia</taxon>
        <taxon>Mermithida</taxon>
        <taxon>Mermithoidea</taxon>
        <taxon>Mermithidae</taxon>
        <taxon>Romanomermis</taxon>
    </lineage>
</organism>
<dbReference type="AlphaFoldDB" id="A0A915L0G2"/>
<accession>A0A915L0G2</accession>
<evidence type="ECO:0000313" key="1">
    <source>
        <dbReference type="Proteomes" id="UP000887565"/>
    </source>
</evidence>
<evidence type="ECO:0000313" key="2">
    <source>
        <dbReference type="WBParaSite" id="nRc.2.0.1.t44200-RA"/>
    </source>
</evidence>